<reference evidence="2 3" key="1">
    <citation type="journal article" date="2013" name="BMC Genomics">
        <title>The miniature genome of a carnivorous plant Genlisea aurea contains a low number of genes and short non-coding sequences.</title>
        <authorList>
            <person name="Leushkin E.V."/>
            <person name="Sutormin R.A."/>
            <person name="Nabieva E.R."/>
            <person name="Penin A.A."/>
            <person name="Kondrashov A.S."/>
            <person name="Logacheva M.D."/>
        </authorList>
    </citation>
    <scope>NUCLEOTIDE SEQUENCE [LARGE SCALE GENOMIC DNA]</scope>
</reference>
<comment type="caution">
    <text evidence="2">The sequence shown here is derived from an EMBL/GenBank/DDBJ whole genome shotgun (WGS) entry which is preliminary data.</text>
</comment>
<protein>
    <submittedName>
        <fullName evidence="2">Uncharacterized protein</fullName>
    </submittedName>
</protein>
<feature type="compositionally biased region" description="Basic residues" evidence="1">
    <location>
        <begin position="1"/>
        <end position="18"/>
    </location>
</feature>
<evidence type="ECO:0000256" key="1">
    <source>
        <dbReference type="SAM" id="MobiDB-lite"/>
    </source>
</evidence>
<evidence type="ECO:0000313" key="3">
    <source>
        <dbReference type="Proteomes" id="UP000015453"/>
    </source>
</evidence>
<gene>
    <name evidence="2" type="ORF">M569_04874</name>
</gene>
<feature type="non-terminal residue" evidence="2">
    <location>
        <position position="111"/>
    </location>
</feature>
<feature type="region of interest" description="Disordered" evidence="1">
    <location>
        <begin position="1"/>
        <end position="82"/>
    </location>
</feature>
<dbReference type="EMBL" id="AUSU01001912">
    <property type="protein sequence ID" value="EPS69891.1"/>
    <property type="molecule type" value="Genomic_DNA"/>
</dbReference>
<name>S8CY15_9LAMI</name>
<dbReference type="AlphaFoldDB" id="S8CY15"/>
<sequence>MPEKHLRRRNTAQRRPHGNTRALKTSPSPSPASRRRFTPSTSRKTSDRRNKVLKRSRSEPSLWKSGLDEASEAAVGQDEEEAEVLFRPKTCTDLFVSSDYIDPQPSLWCNK</sequence>
<accession>S8CY15</accession>
<organism evidence="2 3">
    <name type="scientific">Genlisea aurea</name>
    <dbReference type="NCBI Taxonomy" id="192259"/>
    <lineage>
        <taxon>Eukaryota</taxon>
        <taxon>Viridiplantae</taxon>
        <taxon>Streptophyta</taxon>
        <taxon>Embryophyta</taxon>
        <taxon>Tracheophyta</taxon>
        <taxon>Spermatophyta</taxon>
        <taxon>Magnoliopsida</taxon>
        <taxon>eudicotyledons</taxon>
        <taxon>Gunneridae</taxon>
        <taxon>Pentapetalae</taxon>
        <taxon>asterids</taxon>
        <taxon>lamiids</taxon>
        <taxon>Lamiales</taxon>
        <taxon>Lentibulariaceae</taxon>
        <taxon>Genlisea</taxon>
    </lineage>
</organism>
<proteinExistence type="predicted"/>
<dbReference type="Proteomes" id="UP000015453">
    <property type="component" value="Unassembled WGS sequence"/>
</dbReference>
<keyword evidence="3" id="KW-1185">Reference proteome</keyword>
<evidence type="ECO:0000313" key="2">
    <source>
        <dbReference type="EMBL" id="EPS69891.1"/>
    </source>
</evidence>